<name>A0A1B9EA28_9FLAO</name>
<evidence type="ECO:0000313" key="5">
    <source>
        <dbReference type="Proteomes" id="UP000093510"/>
    </source>
</evidence>
<sequence length="167" mass="18683">MITPANPNDSLALNCLINAAYRGETAKQGWTTEAYILKGNRTTPEELNQILSNPIHTLLKYTQNNQILGCVLVTQKDHQLYLGMLTVSPSFQNKGLGKQLLQAAEQHARALGLNTIEMTVISVREELLAWYQRHGYVATGAREAFPNPTDSIDQKPLEFVFLEKKIC</sequence>
<dbReference type="Gene3D" id="3.40.630.30">
    <property type="match status" value="1"/>
</dbReference>
<dbReference type="RefSeq" id="WP_066331791.1">
    <property type="nucleotide sequence ID" value="NZ_CP017688.1"/>
</dbReference>
<dbReference type="EMBL" id="LVEP01000002">
    <property type="protein sequence ID" value="OCB78792.1"/>
    <property type="molecule type" value="Genomic_DNA"/>
</dbReference>
<proteinExistence type="predicted"/>
<dbReference type="InterPro" id="IPR050832">
    <property type="entry name" value="Bact_Acetyltransf"/>
</dbReference>
<evidence type="ECO:0000259" key="3">
    <source>
        <dbReference type="PROSITE" id="PS51186"/>
    </source>
</evidence>
<dbReference type="Pfam" id="PF13673">
    <property type="entry name" value="Acetyltransf_10"/>
    <property type="match status" value="1"/>
</dbReference>
<dbReference type="PANTHER" id="PTHR43877:SF1">
    <property type="entry name" value="ACETYLTRANSFERASE"/>
    <property type="match status" value="1"/>
</dbReference>
<feature type="domain" description="N-acetyltransferase" evidence="3">
    <location>
        <begin position="1"/>
        <end position="158"/>
    </location>
</feature>
<organism evidence="4 5">
    <name type="scientific">Flavobacterium crassostreae</name>
    <dbReference type="NCBI Taxonomy" id="1763534"/>
    <lineage>
        <taxon>Bacteria</taxon>
        <taxon>Pseudomonadati</taxon>
        <taxon>Bacteroidota</taxon>
        <taxon>Flavobacteriia</taxon>
        <taxon>Flavobacteriales</taxon>
        <taxon>Flavobacteriaceae</taxon>
        <taxon>Flavobacterium</taxon>
    </lineage>
</organism>
<dbReference type="STRING" id="1763534.GCA_001831475_01714"/>
<dbReference type="OrthoDB" id="9796381at2"/>
<dbReference type="PROSITE" id="PS51186">
    <property type="entry name" value="GNAT"/>
    <property type="match status" value="1"/>
</dbReference>
<dbReference type="InterPro" id="IPR000182">
    <property type="entry name" value="GNAT_dom"/>
</dbReference>
<evidence type="ECO:0000256" key="2">
    <source>
        <dbReference type="ARBA" id="ARBA00023315"/>
    </source>
</evidence>
<dbReference type="InterPro" id="IPR016181">
    <property type="entry name" value="Acyl_CoA_acyltransferase"/>
</dbReference>
<keyword evidence="1 4" id="KW-0808">Transferase</keyword>
<reference evidence="4 5" key="1">
    <citation type="submission" date="2016-03" db="EMBL/GenBank/DDBJ databases">
        <authorList>
            <person name="Ploux O."/>
        </authorList>
    </citation>
    <scope>NUCLEOTIDE SEQUENCE [LARGE SCALE GENOMIC DNA]</scope>
    <source>
        <strain evidence="4 5">LPB0076</strain>
    </source>
</reference>
<evidence type="ECO:0000313" key="4">
    <source>
        <dbReference type="EMBL" id="OCB78792.1"/>
    </source>
</evidence>
<keyword evidence="5" id="KW-1185">Reference proteome</keyword>
<dbReference type="SUPFAM" id="SSF55729">
    <property type="entry name" value="Acyl-CoA N-acyltransferases (Nat)"/>
    <property type="match status" value="1"/>
</dbReference>
<dbReference type="GO" id="GO:0016747">
    <property type="term" value="F:acyltransferase activity, transferring groups other than amino-acyl groups"/>
    <property type="evidence" value="ECO:0007669"/>
    <property type="project" value="InterPro"/>
</dbReference>
<dbReference type="AlphaFoldDB" id="A0A1B9EA28"/>
<comment type="caution">
    <text evidence="4">The sequence shown here is derived from an EMBL/GenBank/DDBJ whole genome shotgun (WGS) entry which is preliminary data.</text>
</comment>
<keyword evidence="2" id="KW-0012">Acyltransferase</keyword>
<evidence type="ECO:0000256" key="1">
    <source>
        <dbReference type="ARBA" id="ARBA00022679"/>
    </source>
</evidence>
<dbReference type="Proteomes" id="UP000093510">
    <property type="component" value="Unassembled WGS sequence"/>
</dbReference>
<accession>A0A1B9EA28</accession>
<dbReference type="PANTHER" id="PTHR43877">
    <property type="entry name" value="AMINOALKYLPHOSPHONATE N-ACETYLTRANSFERASE-RELATED-RELATED"/>
    <property type="match status" value="1"/>
</dbReference>
<protein>
    <submittedName>
        <fullName evidence="4">GCN5 family acetyltransferase</fullName>
    </submittedName>
</protein>
<dbReference type="CDD" id="cd04301">
    <property type="entry name" value="NAT_SF"/>
    <property type="match status" value="1"/>
</dbReference>
<gene>
    <name evidence="4" type="ORF">LPBF_01235</name>
</gene>